<evidence type="ECO:0000313" key="2">
    <source>
        <dbReference type="EMBL" id="KTT19046.1"/>
    </source>
</evidence>
<protein>
    <submittedName>
        <fullName evidence="1">Entry exclusion lipoprotein TrbK</fullName>
    </submittedName>
</protein>
<accession>A0AAJ0PFU9</accession>
<proteinExistence type="predicted"/>
<sequence>MDRKRSHLLPLVGLITLLAGCTEEKVPEPTADNCGPQLYEKNLASLSKEANRKEFIANCESFLAAKKMTEWKFEKSPKGKY</sequence>
<dbReference type="Proteomes" id="UP000071644">
    <property type="component" value="Unassembled WGS sequence"/>
</dbReference>
<dbReference type="EMBL" id="LDSN01000012">
    <property type="protein sequence ID" value="KTT19046.1"/>
    <property type="molecule type" value="Genomic_DNA"/>
</dbReference>
<dbReference type="RefSeq" id="WP_058637826.1">
    <property type="nucleotide sequence ID" value="NZ_CP019952.1"/>
</dbReference>
<dbReference type="PROSITE" id="PS51257">
    <property type="entry name" value="PROKAR_LIPOPROTEIN"/>
    <property type="match status" value="1"/>
</dbReference>
<evidence type="ECO:0000313" key="4">
    <source>
        <dbReference type="Proteomes" id="UP000191010"/>
    </source>
</evidence>
<name>A0AAJ0PFU9_9PSED</name>
<keyword evidence="4" id="KW-1185">Reference proteome</keyword>
<dbReference type="EMBL" id="CP019952">
    <property type="protein sequence ID" value="AQW68266.1"/>
    <property type="molecule type" value="Genomic_DNA"/>
</dbReference>
<dbReference type="InterPro" id="IPR027584">
    <property type="entry name" value="TrbK_RP4"/>
</dbReference>
<organism evidence="2 3">
    <name type="scientific">Pseudomonas parafulva</name>
    <dbReference type="NCBI Taxonomy" id="157782"/>
    <lineage>
        <taxon>Bacteria</taxon>
        <taxon>Pseudomonadati</taxon>
        <taxon>Pseudomonadota</taxon>
        <taxon>Gammaproteobacteria</taxon>
        <taxon>Pseudomonadales</taxon>
        <taxon>Pseudomonadaceae</taxon>
        <taxon>Pseudomonas</taxon>
    </lineage>
</organism>
<dbReference type="Proteomes" id="UP000191010">
    <property type="component" value="Chromosome"/>
</dbReference>
<keyword evidence="1" id="KW-0449">Lipoprotein</keyword>
<reference evidence="1 4" key="2">
    <citation type="submission" date="2017-02" db="EMBL/GenBank/DDBJ databases">
        <authorList>
            <person name="Guo L."/>
        </authorList>
    </citation>
    <scope>NUCLEOTIDE SEQUENCE [LARGE SCALE GENOMIC DNA]</scope>
    <source>
        <strain evidence="1 4">PRS09-11288</strain>
    </source>
</reference>
<evidence type="ECO:0000313" key="1">
    <source>
        <dbReference type="EMBL" id="AQW68266.1"/>
    </source>
</evidence>
<reference evidence="2 3" key="1">
    <citation type="journal article" date="2016" name="Front. Microbiol.">
        <title>Genomic Resource of Rice Seed Associated Bacteria.</title>
        <authorList>
            <person name="Midha S."/>
            <person name="Bansal K."/>
            <person name="Sharma S."/>
            <person name="Kumar N."/>
            <person name="Patil P.P."/>
            <person name="Chaudhry V."/>
            <person name="Patil P.B."/>
        </authorList>
    </citation>
    <scope>NUCLEOTIDE SEQUENCE [LARGE SCALE GENOMIC DNA]</scope>
    <source>
        <strain evidence="2 3">NS96</strain>
    </source>
</reference>
<gene>
    <name evidence="1" type="ORF">B2J77_08595</name>
    <name evidence="2" type="ORF">NS96R_05645</name>
</gene>
<dbReference type="NCBIfam" id="TIGR04359">
    <property type="entry name" value="TrbK_RP4"/>
    <property type="match status" value="1"/>
</dbReference>
<evidence type="ECO:0000313" key="3">
    <source>
        <dbReference type="Proteomes" id="UP000071644"/>
    </source>
</evidence>
<dbReference type="AlphaFoldDB" id="A0AAJ0PFU9"/>